<dbReference type="PANTHER" id="PTHR38448:SF2">
    <property type="entry name" value="REGULATORY PROTEIN YLBF"/>
    <property type="match status" value="1"/>
</dbReference>
<dbReference type="RefSeq" id="WP_258387027.1">
    <property type="nucleotide sequence ID" value="NZ_CP091430.1"/>
</dbReference>
<accession>A0ABY5SB41</accession>
<protein>
    <submittedName>
        <fullName evidence="1">YlbF family regulator</fullName>
    </submittedName>
</protein>
<evidence type="ECO:0000313" key="2">
    <source>
        <dbReference type="Proteomes" id="UP001057877"/>
    </source>
</evidence>
<keyword evidence="2" id="KW-1185">Reference proteome</keyword>
<name>A0ABY5SB41_9BACL</name>
<proteinExistence type="predicted"/>
<dbReference type="InterPro" id="IPR010368">
    <property type="entry name" value="Com_YlbF"/>
</dbReference>
<gene>
    <name evidence="1" type="ORF">L1F29_03610</name>
</gene>
<evidence type="ECO:0000313" key="1">
    <source>
        <dbReference type="EMBL" id="UVI30964.1"/>
    </source>
</evidence>
<dbReference type="InterPro" id="IPR052767">
    <property type="entry name" value="Bact_com_dev_regulator"/>
</dbReference>
<dbReference type="Pfam" id="PF06133">
    <property type="entry name" value="Com_YlbF"/>
    <property type="match status" value="1"/>
</dbReference>
<dbReference type="PANTHER" id="PTHR38448">
    <property type="entry name" value="REGULATORY PROTEIN YLBF-RELATED"/>
    <property type="match status" value="1"/>
</dbReference>
<dbReference type="InterPro" id="IPR023378">
    <property type="entry name" value="YheA/YmcA-like_dom_sf"/>
</dbReference>
<dbReference type="SUPFAM" id="SSF158622">
    <property type="entry name" value="YheA/YmcA-like"/>
    <property type="match status" value="1"/>
</dbReference>
<dbReference type="Gene3D" id="1.20.1500.10">
    <property type="entry name" value="YheA/YmcA-like"/>
    <property type="match status" value="1"/>
</dbReference>
<dbReference type="EMBL" id="CP091430">
    <property type="protein sequence ID" value="UVI30964.1"/>
    <property type="molecule type" value="Genomic_DNA"/>
</dbReference>
<organism evidence="1 2">
    <name type="scientific">Paenibacillus spongiae</name>
    <dbReference type="NCBI Taxonomy" id="2909671"/>
    <lineage>
        <taxon>Bacteria</taxon>
        <taxon>Bacillati</taxon>
        <taxon>Bacillota</taxon>
        <taxon>Bacilli</taxon>
        <taxon>Bacillales</taxon>
        <taxon>Paenibacillaceae</taxon>
        <taxon>Paenibacillus</taxon>
    </lineage>
</organism>
<reference evidence="1" key="1">
    <citation type="submission" date="2022-01" db="EMBL/GenBank/DDBJ databases">
        <title>Paenibacillus spongiae sp. nov., isolated from marine sponge.</title>
        <authorList>
            <person name="Li Z."/>
            <person name="Zhang M."/>
        </authorList>
    </citation>
    <scope>NUCLEOTIDE SEQUENCE</scope>
    <source>
        <strain evidence="1">PHS-Z3</strain>
    </source>
</reference>
<dbReference type="Proteomes" id="UP001057877">
    <property type="component" value="Chromosome"/>
</dbReference>
<sequence>MSMTATQENDMANLLLHAYEVGEMINCSEEVADYTRWKNAVEQDSEIQKAVVAFAKAKQSFEECERFGHFHPDYHAALEVVNKEQQQLDAFDVVRRFKEAESRIDDLLYRVSMTIANAVSESIKVPSNNPLPAKKSCGSDTCTGSGTCSSCS</sequence>